<protein>
    <recommendedName>
        <fullName evidence="3">Adhesin domain-containing protein</fullName>
    </recommendedName>
</protein>
<dbReference type="Proteomes" id="UP000287171">
    <property type="component" value="Unassembled WGS sequence"/>
</dbReference>
<evidence type="ECO:0008006" key="3">
    <source>
        <dbReference type="Google" id="ProtNLM"/>
    </source>
</evidence>
<proteinExistence type="predicted"/>
<keyword evidence="2" id="KW-1185">Reference proteome</keyword>
<dbReference type="EMBL" id="BIFT01000002">
    <property type="protein sequence ID" value="GCE29515.1"/>
    <property type="molecule type" value="Genomic_DNA"/>
</dbReference>
<evidence type="ECO:0000313" key="2">
    <source>
        <dbReference type="Proteomes" id="UP000287171"/>
    </source>
</evidence>
<sequence>MFAPGQRPRRQRVRGCSCLITTLLLLVIASGLAWFALPPIRDLFHTGAPLTISVPTSSTLLIRNDARNNSELLPREAAHIHIHAGESDREVRIQATNIPTIGEALITYHQSPDHTLTFIDVDRTYKGSIEITVPVRTNIQLDSYENGADLAGLAGRLVLNTYKGSIHISHTTLTGPSFFSSYQGAIVADHVILKYASSFKSYKGDITFQGMLAPQGDHFFYTYNGAITLLLPVTSSFSVDAYTYKNQLITDFPGLRPNNRSLPSTTGYAPQAHLHLFTYQNTIKIQRSAEG</sequence>
<organism evidence="1 2">
    <name type="scientific">Dictyobacter alpinus</name>
    <dbReference type="NCBI Taxonomy" id="2014873"/>
    <lineage>
        <taxon>Bacteria</taxon>
        <taxon>Bacillati</taxon>
        <taxon>Chloroflexota</taxon>
        <taxon>Ktedonobacteria</taxon>
        <taxon>Ktedonobacterales</taxon>
        <taxon>Dictyobacteraceae</taxon>
        <taxon>Dictyobacter</taxon>
    </lineage>
</organism>
<name>A0A402BDT0_9CHLR</name>
<comment type="caution">
    <text evidence="1">The sequence shown here is derived from an EMBL/GenBank/DDBJ whole genome shotgun (WGS) entry which is preliminary data.</text>
</comment>
<accession>A0A402BDT0</accession>
<reference evidence="2" key="1">
    <citation type="submission" date="2018-12" db="EMBL/GenBank/DDBJ databases">
        <title>Tengunoibacter tsumagoiensis gen. nov., sp. nov., Dictyobacter kobayashii sp. nov., D. alpinus sp. nov., and D. joshuensis sp. nov. and description of Dictyobacteraceae fam. nov. within the order Ktedonobacterales isolated from Tengu-no-mugimeshi.</title>
        <authorList>
            <person name="Wang C.M."/>
            <person name="Zheng Y."/>
            <person name="Sakai Y."/>
            <person name="Toyoda A."/>
            <person name="Minakuchi Y."/>
            <person name="Abe K."/>
            <person name="Yokota A."/>
            <person name="Yabe S."/>
        </authorList>
    </citation>
    <scope>NUCLEOTIDE SEQUENCE [LARGE SCALE GENOMIC DNA]</scope>
    <source>
        <strain evidence="2">Uno16</strain>
    </source>
</reference>
<gene>
    <name evidence="1" type="ORF">KDA_49990</name>
</gene>
<dbReference type="AlphaFoldDB" id="A0A402BDT0"/>
<dbReference type="RefSeq" id="WP_126629764.1">
    <property type="nucleotide sequence ID" value="NZ_BIFT01000002.1"/>
</dbReference>
<evidence type="ECO:0000313" key="1">
    <source>
        <dbReference type="EMBL" id="GCE29515.1"/>
    </source>
</evidence>
<dbReference type="OrthoDB" id="155325at2"/>